<dbReference type="Pfam" id="PF13795">
    <property type="entry name" value="HupE_UreJ_2"/>
    <property type="match status" value="1"/>
</dbReference>
<dbReference type="AlphaFoldDB" id="A0A3B0ZGA0"/>
<keyword evidence="1" id="KW-0812">Transmembrane</keyword>
<sequence>MLTLLKQSRWLLAITLILATTAAFGHGMSEAEKQSIIEGGNLRYMWIGATHMLSGYDHLFFVFGIVFLLTRFKDIVKYITAFTLGHSVTLIFATFNGIQVNYFLIDAIIALSVCYIAFANIDGFRKYLEIRPPNLLLMITSLGLIHGLGLSTRLQQLPLSEDDLLMNIISFNIGIEAGQILALTVMLIVLAGWRKRPSFQPFSRISNYGLIFAGIYLFMMQMHGYAHTTHPDEFGFSADNHAHEHIKMDEARAAKLINENTHDSLD</sequence>
<feature type="transmembrane region" description="Helical" evidence="1">
    <location>
        <begin position="44"/>
        <end position="68"/>
    </location>
</feature>
<organism evidence="2">
    <name type="scientific">hydrothermal vent metagenome</name>
    <dbReference type="NCBI Taxonomy" id="652676"/>
    <lineage>
        <taxon>unclassified sequences</taxon>
        <taxon>metagenomes</taxon>
        <taxon>ecological metagenomes</taxon>
    </lineage>
</organism>
<accession>A0A3B0ZGA0</accession>
<name>A0A3B0ZGA0_9ZZZZ</name>
<gene>
    <name evidence="2" type="ORF">MNBD_GAMMA17-1541</name>
</gene>
<protein>
    <submittedName>
        <fullName evidence="2">Putative membrane protein</fullName>
    </submittedName>
</protein>
<reference evidence="2" key="1">
    <citation type="submission" date="2018-06" db="EMBL/GenBank/DDBJ databases">
        <authorList>
            <person name="Zhirakovskaya E."/>
        </authorList>
    </citation>
    <scope>NUCLEOTIDE SEQUENCE</scope>
</reference>
<feature type="transmembrane region" description="Helical" evidence="1">
    <location>
        <begin position="75"/>
        <end position="95"/>
    </location>
</feature>
<evidence type="ECO:0000256" key="1">
    <source>
        <dbReference type="SAM" id="Phobius"/>
    </source>
</evidence>
<proteinExistence type="predicted"/>
<keyword evidence="1" id="KW-0472">Membrane</keyword>
<feature type="transmembrane region" description="Helical" evidence="1">
    <location>
        <begin position="205"/>
        <end position="226"/>
    </location>
</feature>
<dbReference type="InterPro" id="IPR032809">
    <property type="entry name" value="Put_HupE_UreJ"/>
</dbReference>
<feature type="transmembrane region" description="Helical" evidence="1">
    <location>
        <begin position="133"/>
        <end position="152"/>
    </location>
</feature>
<feature type="transmembrane region" description="Helical" evidence="1">
    <location>
        <begin position="164"/>
        <end position="193"/>
    </location>
</feature>
<keyword evidence="1" id="KW-1133">Transmembrane helix</keyword>
<dbReference type="EMBL" id="UOFQ01000088">
    <property type="protein sequence ID" value="VAW88080.1"/>
    <property type="molecule type" value="Genomic_DNA"/>
</dbReference>
<feature type="transmembrane region" description="Helical" evidence="1">
    <location>
        <begin position="101"/>
        <end position="121"/>
    </location>
</feature>
<evidence type="ECO:0000313" key="2">
    <source>
        <dbReference type="EMBL" id="VAW88080.1"/>
    </source>
</evidence>